<feature type="compositionally biased region" description="Basic residues" evidence="1">
    <location>
        <begin position="420"/>
        <end position="430"/>
    </location>
</feature>
<feature type="region of interest" description="Disordered" evidence="1">
    <location>
        <begin position="55"/>
        <end position="106"/>
    </location>
</feature>
<feature type="compositionally biased region" description="Low complexity" evidence="1">
    <location>
        <begin position="179"/>
        <end position="188"/>
    </location>
</feature>
<feature type="compositionally biased region" description="Acidic residues" evidence="1">
    <location>
        <begin position="439"/>
        <end position="451"/>
    </location>
</feature>
<feature type="compositionally biased region" description="Basic residues" evidence="1">
    <location>
        <begin position="168"/>
        <end position="178"/>
    </location>
</feature>
<name>A0AAV9W4M0_9PEZI</name>
<reference evidence="2 3" key="1">
    <citation type="submission" date="2023-08" db="EMBL/GenBank/DDBJ databases">
        <authorList>
            <person name="Palmer J.M."/>
        </authorList>
    </citation>
    <scope>NUCLEOTIDE SEQUENCE [LARGE SCALE GENOMIC DNA]</scope>
    <source>
        <strain evidence="2 3">TWF481</strain>
    </source>
</reference>
<evidence type="ECO:0000313" key="3">
    <source>
        <dbReference type="Proteomes" id="UP001370758"/>
    </source>
</evidence>
<keyword evidence="3" id="KW-1185">Reference proteome</keyword>
<dbReference type="EMBL" id="JAVHJL010000006">
    <property type="protein sequence ID" value="KAK6501305.1"/>
    <property type="molecule type" value="Genomic_DNA"/>
</dbReference>
<protein>
    <submittedName>
        <fullName evidence="2">Uncharacterized protein</fullName>
    </submittedName>
</protein>
<proteinExistence type="predicted"/>
<feature type="compositionally biased region" description="Low complexity" evidence="1">
    <location>
        <begin position="86"/>
        <end position="106"/>
    </location>
</feature>
<comment type="caution">
    <text evidence="2">The sequence shown here is derived from an EMBL/GenBank/DDBJ whole genome shotgun (WGS) entry which is preliminary data.</text>
</comment>
<gene>
    <name evidence="2" type="ORF">TWF481_009146</name>
</gene>
<organism evidence="2 3">
    <name type="scientific">Arthrobotrys musiformis</name>
    <dbReference type="NCBI Taxonomy" id="47236"/>
    <lineage>
        <taxon>Eukaryota</taxon>
        <taxon>Fungi</taxon>
        <taxon>Dikarya</taxon>
        <taxon>Ascomycota</taxon>
        <taxon>Pezizomycotina</taxon>
        <taxon>Orbiliomycetes</taxon>
        <taxon>Orbiliales</taxon>
        <taxon>Orbiliaceae</taxon>
        <taxon>Arthrobotrys</taxon>
    </lineage>
</organism>
<feature type="region of interest" description="Disordered" evidence="1">
    <location>
        <begin position="420"/>
        <end position="469"/>
    </location>
</feature>
<dbReference type="AlphaFoldDB" id="A0AAV9W4M0"/>
<evidence type="ECO:0000256" key="1">
    <source>
        <dbReference type="SAM" id="MobiDB-lite"/>
    </source>
</evidence>
<dbReference type="Proteomes" id="UP001370758">
    <property type="component" value="Unassembled WGS sequence"/>
</dbReference>
<feature type="region of interest" description="Disordered" evidence="1">
    <location>
        <begin position="141"/>
        <end position="220"/>
    </location>
</feature>
<accession>A0AAV9W4M0</accession>
<evidence type="ECO:0000313" key="2">
    <source>
        <dbReference type="EMBL" id="KAK6501305.1"/>
    </source>
</evidence>
<sequence length="493" mass="54013">MRREQVENILRALSNNLDLTILLARRRETLAAHGASPGGPARQSVFTERFDLVSDDDDDNKLEEETRETNDAVEVLSIDTAGDAATSPTSQPRPQHQPQHQHQPRPLSTIIEEEDEEGQNIISGSFTANTAWLKENIPDLVPPGSFLPHKITKSESDSEENTTMGKQKTAKQAHRKAAKTAAKATRQQSPPPPNDSKEADITQIPGPDTESNTDPGVPADPEAIQTLLQTVSLGGASSGPNVPEIIALGAAGPSSDTEPVAEQLVVDEQLLRAITDLGVFTKWRRDQFLDLSRNDLLVFIHIYRRDKMPKPSDKLGEVKRIFFDHVYGKYYWISWVRDIILRYLKSPAAEMVDEDTIITLKAGADDLGFLEALAPEFKALCQERFAQYNARLLEASQGEEREDTGGPTIDITVGGAATKKNKKKKKKGKGKGKERSATEEEEVGGDGEEEGASVSMGLPQTLEAAPRAPQVLQSGDVSDLVDLFTIVLLQFRG</sequence>